<dbReference type="EMBL" id="MN740999">
    <property type="protein sequence ID" value="QHU22173.1"/>
    <property type="molecule type" value="Genomic_DNA"/>
</dbReference>
<organism evidence="1">
    <name type="scientific">viral metagenome</name>
    <dbReference type="NCBI Taxonomy" id="1070528"/>
    <lineage>
        <taxon>unclassified sequences</taxon>
        <taxon>metagenomes</taxon>
        <taxon>organismal metagenomes</taxon>
    </lineage>
</organism>
<protein>
    <submittedName>
        <fullName evidence="1">Uncharacterized protein</fullName>
    </submittedName>
</protein>
<name>A0A6C0KY42_9ZZZZ</name>
<proteinExistence type="predicted"/>
<sequence>MGLSQSTPSLLPLAPLIKIGPREPLVEKRFTNELIAYELLVKCDDGSSRRGLYFPEWKVSFYIYSNNLCVKYMVHNDITSKKIVIGALDANRFYEAYYVFRESETRLAETMPIFQQYVKEAAEKL</sequence>
<accession>A0A6C0KY42</accession>
<evidence type="ECO:0000313" key="1">
    <source>
        <dbReference type="EMBL" id="QHU22173.1"/>
    </source>
</evidence>
<reference evidence="1" key="1">
    <citation type="journal article" date="2020" name="Nature">
        <title>Giant virus diversity and host interactions through global metagenomics.</title>
        <authorList>
            <person name="Schulz F."/>
            <person name="Roux S."/>
            <person name="Paez-Espino D."/>
            <person name="Jungbluth S."/>
            <person name="Walsh D.A."/>
            <person name="Denef V.J."/>
            <person name="McMahon K.D."/>
            <person name="Konstantinidis K.T."/>
            <person name="Eloe-Fadrosh E.A."/>
            <person name="Kyrpides N.C."/>
            <person name="Woyke T."/>
        </authorList>
    </citation>
    <scope>NUCLEOTIDE SEQUENCE</scope>
    <source>
        <strain evidence="1">GVMAG-S-3300013286-35</strain>
    </source>
</reference>
<dbReference type="AlphaFoldDB" id="A0A6C0KY42"/>